<evidence type="ECO:0000313" key="2">
    <source>
        <dbReference type="EMBL" id="KJL42575.1"/>
    </source>
</evidence>
<dbReference type="PROSITE" id="PS50943">
    <property type="entry name" value="HTH_CROC1"/>
    <property type="match status" value="1"/>
</dbReference>
<protein>
    <submittedName>
        <fullName evidence="2">Helix-turn-helix protein</fullName>
    </submittedName>
</protein>
<dbReference type="GO" id="GO:0003677">
    <property type="term" value="F:DNA binding"/>
    <property type="evidence" value="ECO:0007669"/>
    <property type="project" value="InterPro"/>
</dbReference>
<dbReference type="Gene3D" id="3.30.450.180">
    <property type="match status" value="1"/>
</dbReference>
<name>A0A0M2H7S4_MICTR</name>
<dbReference type="InterPro" id="IPR041413">
    <property type="entry name" value="MLTR_LBD"/>
</dbReference>
<comment type="caution">
    <text evidence="2">The sequence shown here is derived from an EMBL/GenBank/DDBJ whole genome shotgun (WGS) entry which is preliminary data.</text>
</comment>
<evidence type="ECO:0000259" key="1">
    <source>
        <dbReference type="PROSITE" id="PS50943"/>
    </source>
</evidence>
<dbReference type="OrthoDB" id="3518652at2"/>
<accession>A0A0M2H7S4</accession>
<gene>
    <name evidence="2" type="ORF">RS82_02132</name>
</gene>
<dbReference type="InterPro" id="IPR010982">
    <property type="entry name" value="Lambda_DNA-bd_dom_sf"/>
</dbReference>
<dbReference type="PANTHER" id="PTHR35010">
    <property type="entry name" value="BLL4672 PROTEIN-RELATED"/>
    <property type="match status" value="1"/>
</dbReference>
<organism evidence="2 3">
    <name type="scientific">Microbacterium trichothecenolyticum</name>
    <name type="common">Aureobacterium trichothecenolyticum</name>
    <dbReference type="NCBI Taxonomy" id="69370"/>
    <lineage>
        <taxon>Bacteria</taxon>
        <taxon>Bacillati</taxon>
        <taxon>Actinomycetota</taxon>
        <taxon>Actinomycetes</taxon>
        <taxon>Micrococcales</taxon>
        <taxon>Microbacteriaceae</taxon>
        <taxon>Microbacterium</taxon>
    </lineage>
</organism>
<dbReference type="AlphaFoldDB" id="A0A0M2H7S4"/>
<evidence type="ECO:0000313" key="3">
    <source>
        <dbReference type="Proteomes" id="UP000034098"/>
    </source>
</evidence>
<dbReference type="EMBL" id="JYJA01000034">
    <property type="protein sequence ID" value="KJL42575.1"/>
    <property type="molecule type" value="Genomic_DNA"/>
</dbReference>
<dbReference type="InterPro" id="IPR001387">
    <property type="entry name" value="Cro/C1-type_HTH"/>
</dbReference>
<dbReference type="SMART" id="SM00530">
    <property type="entry name" value="HTH_XRE"/>
    <property type="match status" value="1"/>
</dbReference>
<feature type="domain" description="HTH cro/C1-type" evidence="1">
    <location>
        <begin position="36"/>
        <end position="81"/>
    </location>
</feature>
<dbReference type="PANTHER" id="PTHR35010:SF2">
    <property type="entry name" value="BLL4672 PROTEIN"/>
    <property type="match status" value="1"/>
</dbReference>
<dbReference type="CDD" id="cd00093">
    <property type="entry name" value="HTH_XRE"/>
    <property type="match status" value="1"/>
</dbReference>
<proteinExistence type="predicted"/>
<dbReference type="Gene3D" id="1.10.260.40">
    <property type="entry name" value="lambda repressor-like DNA-binding domains"/>
    <property type="match status" value="1"/>
</dbReference>
<dbReference type="Pfam" id="PF13560">
    <property type="entry name" value="HTH_31"/>
    <property type="match status" value="1"/>
</dbReference>
<dbReference type="SUPFAM" id="SSF47413">
    <property type="entry name" value="lambda repressor-like DNA-binding domains"/>
    <property type="match status" value="1"/>
</dbReference>
<dbReference type="PATRIC" id="fig|69370.6.peg.2164"/>
<dbReference type="RefSeq" id="WP_045299116.1">
    <property type="nucleotide sequence ID" value="NZ_JYJA01000034.1"/>
</dbReference>
<reference evidence="2 3" key="1">
    <citation type="submission" date="2015-02" db="EMBL/GenBank/DDBJ databases">
        <title>Draft genome sequences of ten Microbacterium spp. with emphasis on heavy metal contaminated environments.</title>
        <authorList>
            <person name="Corretto E."/>
        </authorList>
    </citation>
    <scope>NUCLEOTIDE SEQUENCE [LARGE SCALE GENOMIC DNA]</scope>
    <source>
        <strain evidence="2 3">DSM 8608</strain>
    </source>
</reference>
<sequence length="291" mass="32092">MSTPDEIRSFLTSRRARITPERAGVPVFGGARRVPGLRREEVAHLAGVSTDYYAKLERGRTRGASREVLDAIARALQLDDIEREHLLNLVDVTAAPHRRKPRPKTPAAATPGTQAVLDAITVPAIVQNARLDVVAANALGAALYPLPPKGAALFNAAAFQFLDRRARDFYIDFARAKRNAVALLHQAAGRDPFDDALIRLIGQLSTQSDEFRSLWASHDVIRYQRGTKRYRHPAVGDLEFGYESFDLTTEPGLTMLVYTVEPHSPTAERMAVLASWAKTPLDSPPHRAETS</sequence>
<dbReference type="Proteomes" id="UP000034098">
    <property type="component" value="Unassembled WGS sequence"/>
</dbReference>
<dbReference type="Pfam" id="PF17765">
    <property type="entry name" value="MLTR_LBD"/>
    <property type="match status" value="1"/>
</dbReference>
<keyword evidence="3" id="KW-1185">Reference proteome</keyword>